<gene>
    <name evidence="2" type="ORF">HPB52_009243</name>
</gene>
<dbReference type="InterPro" id="IPR007110">
    <property type="entry name" value="Ig-like_dom"/>
</dbReference>
<dbReference type="PROSITE" id="PS50835">
    <property type="entry name" value="IG_LIKE"/>
    <property type="match status" value="1"/>
</dbReference>
<name>A0A9D4YML8_RHISA</name>
<dbReference type="InterPro" id="IPR013783">
    <property type="entry name" value="Ig-like_fold"/>
</dbReference>
<feature type="domain" description="Ig-like" evidence="1">
    <location>
        <begin position="1"/>
        <end position="88"/>
    </location>
</feature>
<evidence type="ECO:0000313" key="2">
    <source>
        <dbReference type="EMBL" id="KAH7983096.1"/>
    </source>
</evidence>
<dbReference type="AlphaFoldDB" id="A0A9D4YML8"/>
<reference evidence="2" key="2">
    <citation type="submission" date="2021-09" db="EMBL/GenBank/DDBJ databases">
        <authorList>
            <person name="Jia N."/>
            <person name="Wang J."/>
            <person name="Shi W."/>
            <person name="Du L."/>
            <person name="Sun Y."/>
            <person name="Zhan W."/>
            <person name="Jiang J."/>
            <person name="Wang Q."/>
            <person name="Zhang B."/>
            <person name="Ji P."/>
            <person name="Sakyi L.B."/>
            <person name="Cui X."/>
            <person name="Yuan T."/>
            <person name="Jiang B."/>
            <person name="Yang W."/>
            <person name="Lam T.T.-Y."/>
            <person name="Chang Q."/>
            <person name="Ding S."/>
            <person name="Wang X."/>
            <person name="Zhu J."/>
            <person name="Ruan X."/>
            <person name="Zhao L."/>
            <person name="Wei J."/>
            <person name="Que T."/>
            <person name="Du C."/>
            <person name="Cheng J."/>
            <person name="Dai P."/>
            <person name="Han X."/>
            <person name="Huang E."/>
            <person name="Gao Y."/>
            <person name="Liu J."/>
            <person name="Shao H."/>
            <person name="Ye R."/>
            <person name="Li L."/>
            <person name="Wei W."/>
            <person name="Wang X."/>
            <person name="Wang C."/>
            <person name="Huo Q."/>
            <person name="Li W."/>
            <person name="Guo W."/>
            <person name="Chen H."/>
            <person name="Chen S."/>
            <person name="Zhou L."/>
            <person name="Zhou L."/>
            <person name="Ni X."/>
            <person name="Tian J."/>
            <person name="Zhou Y."/>
            <person name="Sheng Y."/>
            <person name="Liu T."/>
            <person name="Pan Y."/>
            <person name="Xia L."/>
            <person name="Li J."/>
            <person name="Zhao F."/>
            <person name="Cao W."/>
        </authorList>
    </citation>
    <scope>NUCLEOTIDE SEQUENCE</scope>
    <source>
        <strain evidence="2">Rsan-2018</strain>
        <tissue evidence="2">Larvae</tissue>
    </source>
</reference>
<comment type="caution">
    <text evidence="2">The sequence shown here is derived from an EMBL/GenBank/DDBJ whole genome shotgun (WGS) entry which is preliminary data.</text>
</comment>
<dbReference type="SUPFAM" id="SSF48726">
    <property type="entry name" value="Immunoglobulin"/>
    <property type="match status" value="1"/>
</dbReference>
<evidence type="ECO:0000313" key="3">
    <source>
        <dbReference type="Proteomes" id="UP000821837"/>
    </source>
</evidence>
<sequence>MATQSEPPLLLQWYRGSQLIYSVDSENVPLVQARHTVHGGAREERRLHVSVGRRPYRLSLGHVQPEDEDVYFCLVSFPSGTSINASVSLVIVEVCRAPGTKAIGRAECAGLLAARREIMENERVCQHNRESFLGPENPMLTPWRFVPFVRLCVTRCK</sequence>
<reference evidence="2" key="1">
    <citation type="journal article" date="2020" name="Cell">
        <title>Large-Scale Comparative Analyses of Tick Genomes Elucidate Their Genetic Diversity and Vector Capacities.</title>
        <authorList>
            <consortium name="Tick Genome and Microbiome Consortium (TIGMIC)"/>
            <person name="Jia N."/>
            <person name="Wang J."/>
            <person name="Shi W."/>
            <person name="Du L."/>
            <person name="Sun Y."/>
            <person name="Zhan W."/>
            <person name="Jiang J.F."/>
            <person name="Wang Q."/>
            <person name="Zhang B."/>
            <person name="Ji P."/>
            <person name="Bell-Sakyi L."/>
            <person name="Cui X.M."/>
            <person name="Yuan T.T."/>
            <person name="Jiang B.G."/>
            <person name="Yang W.F."/>
            <person name="Lam T.T."/>
            <person name="Chang Q.C."/>
            <person name="Ding S.J."/>
            <person name="Wang X.J."/>
            <person name="Zhu J.G."/>
            <person name="Ruan X.D."/>
            <person name="Zhao L."/>
            <person name="Wei J.T."/>
            <person name="Ye R.Z."/>
            <person name="Que T.C."/>
            <person name="Du C.H."/>
            <person name="Zhou Y.H."/>
            <person name="Cheng J.X."/>
            <person name="Dai P.F."/>
            <person name="Guo W.B."/>
            <person name="Han X.H."/>
            <person name="Huang E.J."/>
            <person name="Li L.F."/>
            <person name="Wei W."/>
            <person name="Gao Y.C."/>
            <person name="Liu J.Z."/>
            <person name="Shao H.Z."/>
            <person name="Wang X."/>
            <person name="Wang C.C."/>
            <person name="Yang T.C."/>
            <person name="Huo Q.B."/>
            <person name="Li W."/>
            <person name="Chen H.Y."/>
            <person name="Chen S.E."/>
            <person name="Zhou L.G."/>
            <person name="Ni X.B."/>
            <person name="Tian J.H."/>
            <person name="Sheng Y."/>
            <person name="Liu T."/>
            <person name="Pan Y.S."/>
            <person name="Xia L.Y."/>
            <person name="Li J."/>
            <person name="Zhao F."/>
            <person name="Cao W.C."/>
        </authorList>
    </citation>
    <scope>NUCLEOTIDE SEQUENCE</scope>
    <source>
        <strain evidence="2">Rsan-2018</strain>
    </source>
</reference>
<dbReference type="Proteomes" id="UP000821837">
    <property type="component" value="Chromosome 1"/>
</dbReference>
<keyword evidence="3" id="KW-1185">Reference proteome</keyword>
<protein>
    <recommendedName>
        <fullName evidence="1">Ig-like domain-containing protein</fullName>
    </recommendedName>
</protein>
<organism evidence="2 3">
    <name type="scientific">Rhipicephalus sanguineus</name>
    <name type="common">Brown dog tick</name>
    <name type="synonym">Ixodes sanguineus</name>
    <dbReference type="NCBI Taxonomy" id="34632"/>
    <lineage>
        <taxon>Eukaryota</taxon>
        <taxon>Metazoa</taxon>
        <taxon>Ecdysozoa</taxon>
        <taxon>Arthropoda</taxon>
        <taxon>Chelicerata</taxon>
        <taxon>Arachnida</taxon>
        <taxon>Acari</taxon>
        <taxon>Parasitiformes</taxon>
        <taxon>Ixodida</taxon>
        <taxon>Ixodoidea</taxon>
        <taxon>Ixodidae</taxon>
        <taxon>Rhipicephalinae</taxon>
        <taxon>Rhipicephalus</taxon>
        <taxon>Rhipicephalus</taxon>
    </lineage>
</organism>
<dbReference type="Gene3D" id="2.60.40.10">
    <property type="entry name" value="Immunoglobulins"/>
    <property type="match status" value="1"/>
</dbReference>
<evidence type="ECO:0000259" key="1">
    <source>
        <dbReference type="PROSITE" id="PS50835"/>
    </source>
</evidence>
<dbReference type="InterPro" id="IPR036179">
    <property type="entry name" value="Ig-like_dom_sf"/>
</dbReference>
<proteinExistence type="predicted"/>
<accession>A0A9D4YML8</accession>
<dbReference type="EMBL" id="JABSTV010001245">
    <property type="protein sequence ID" value="KAH7983096.1"/>
    <property type="molecule type" value="Genomic_DNA"/>
</dbReference>